<organism evidence="1 2">
    <name type="scientific">Nakamurella aerolata</name>
    <dbReference type="NCBI Taxonomy" id="1656892"/>
    <lineage>
        <taxon>Bacteria</taxon>
        <taxon>Bacillati</taxon>
        <taxon>Actinomycetota</taxon>
        <taxon>Actinomycetes</taxon>
        <taxon>Nakamurellales</taxon>
        <taxon>Nakamurellaceae</taxon>
        <taxon>Nakamurella</taxon>
    </lineage>
</organism>
<evidence type="ECO:0000313" key="1">
    <source>
        <dbReference type="EMBL" id="NNG36921.1"/>
    </source>
</evidence>
<dbReference type="AlphaFoldDB" id="A0A849ACL5"/>
<keyword evidence="2" id="KW-1185">Reference proteome</keyword>
<comment type="caution">
    <text evidence="1">The sequence shown here is derived from an EMBL/GenBank/DDBJ whole genome shotgun (WGS) entry which is preliminary data.</text>
</comment>
<dbReference type="EMBL" id="JABEND010000009">
    <property type="protein sequence ID" value="NNG36921.1"/>
    <property type="molecule type" value="Genomic_DNA"/>
</dbReference>
<dbReference type="Proteomes" id="UP000562984">
    <property type="component" value="Unassembled WGS sequence"/>
</dbReference>
<protein>
    <submittedName>
        <fullName evidence="1">Uncharacterized protein</fullName>
    </submittedName>
</protein>
<proteinExistence type="predicted"/>
<dbReference type="RefSeq" id="WP_171200628.1">
    <property type="nucleotide sequence ID" value="NZ_JABEND010000009.1"/>
</dbReference>
<accession>A0A849ACL5</accession>
<sequence>MRTYSDPDHSQPMHPDVCPCSQRVDHPRLHRWRFDGDDHYVICVYCDQMRDAMSGRIIRAGGAS</sequence>
<evidence type="ECO:0000313" key="2">
    <source>
        <dbReference type="Proteomes" id="UP000562984"/>
    </source>
</evidence>
<name>A0A849ACL5_9ACTN</name>
<reference evidence="1 2" key="1">
    <citation type="submission" date="2020-05" db="EMBL/GenBank/DDBJ databases">
        <title>Nakamurella sp. DB0629 isolated from air conditioner.</title>
        <authorList>
            <person name="Kim D.H."/>
            <person name="Kim D.-U."/>
        </authorList>
    </citation>
    <scope>NUCLEOTIDE SEQUENCE [LARGE SCALE GENOMIC DNA]</scope>
    <source>
        <strain evidence="1 2">DB0629</strain>
    </source>
</reference>
<gene>
    <name evidence="1" type="ORF">HKD39_14615</name>
</gene>